<evidence type="ECO:0000256" key="1">
    <source>
        <dbReference type="ARBA" id="ARBA00023015"/>
    </source>
</evidence>
<organism evidence="6 7">
    <name type="scientific">Filimonas zeae</name>
    <dbReference type="NCBI Taxonomy" id="1737353"/>
    <lineage>
        <taxon>Bacteria</taxon>
        <taxon>Pseudomonadati</taxon>
        <taxon>Bacteroidota</taxon>
        <taxon>Chitinophagia</taxon>
        <taxon>Chitinophagales</taxon>
        <taxon>Chitinophagaceae</taxon>
        <taxon>Filimonas</taxon>
    </lineage>
</organism>
<name>A0A917J5N6_9BACT</name>
<feature type="transmembrane region" description="Helical" evidence="4">
    <location>
        <begin position="100"/>
        <end position="118"/>
    </location>
</feature>
<dbReference type="GO" id="GO:0003700">
    <property type="term" value="F:DNA-binding transcription factor activity"/>
    <property type="evidence" value="ECO:0007669"/>
    <property type="project" value="InterPro"/>
</dbReference>
<accession>A0A917J5N6</accession>
<feature type="transmembrane region" description="Helical" evidence="4">
    <location>
        <begin position="213"/>
        <end position="233"/>
    </location>
</feature>
<comment type="caution">
    <text evidence="6">The sequence shown here is derived from an EMBL/GenBank/DDBJ whole genome shotgun (WGS) entry which is preliminary data.</text>
</comment>
<gene>
    <name evidence="6" type="ORF">GCM10011379_48900</name>
</gene>
<proteinExistence type="predicted"/>
<evidence type="ECO:0000259" key="5">
    <source>
        <dbReference type="PROSITE" id="PS01124"/>
    </source>
</evidence>
<feature type="transmembrane region" description="Helical" evidence="4">
    <location>
        <begin position="6"/>
        <end position="27"/>
    </location>
</feature>
<feature type="transmembrane region" description="Helical" evidence="4">
    <location>
        <begin position="34"/>
        <end position="58"/>
    </location>
</feature>
<reference evidence="6" key="1">
    <citation type="journal article" date="2014" name="Int. J. Syst. Evol. Microbiol.">
        <title>Complete genome sequence of Corynebacterium casei LMG S-19264T (=DSM 44701T), isolated from a smear-ripened cheese.</title>
        <authorList>
            <consortium name="US DOE Joint Genome Institute (JGI-PGF)"/>
            <person name="Walter F."/>
            <person name="Albersmeier A."/>
            <person name="Kalinowski J."/>
            <person name="Ruckert C."/>
        </authorList>
    </citation>
    <scope>NUCLEOTIDE SEQUENCE</scope>
    <source>
        <strain evidence="6">CGMCC 1.15290</strain>
    </source>
</reference>
<evidence type="ECO:0000256" key="2">
    <source>
        <dbReference type="ARBA" id="ARBA00023125"/>
    </source>
</evidence>
<reference evidence="6" key="2">
    <citation type="submission" date="2020-09" db="EMBL/GenBank/DDBJ databases">
        <authorList>
            <person name="Sun Q."/>
            <person name="Zhou Y."/>
        </authorList>
    </citation>
    <scope>NUCLEOTIDE SEQUENCE</scope>
    <source>
        <strain evidence="6">CGMCC 1.15290</strain>
    </source>
</reference>
<sequence>MHPEPFLCQLNLVAIVVLVTIVCSLLFRKNNVKANVFLALLVFYVPLSIALNIVFLLFHQHRLLFLAPLNIGINLTFGPVLLCYIYLIQGKSITTVTRNVWHFVPSVIVLFSSTYYLLIPEQEQMRLLNQVIAGKEDFINGINLFLLLHIGFYLTIAWKKVAYYKHTATDLGVTETAVSVTWQRAFLSCIIVANILLLLAYVVPMLVTGEAHVYSDLIAAPVVAIGMYVFMIYKGLSYHVIYNKAEYKVFAEAVAPLNHFMEEVELLEKPQKQPKYGDDMHEKLEQLFMSQKIHTQPGLKLHDVAVLLRVSPAVLSAFINTHLKMTFFEMVNKYRVQEARRLLISPDCTSYKVEYIGELSGFNSRASFFSVFKKHVGKTPQVFKEEHAQ</sequence>
<dbReference type="Pfam" id="PF12833">
    <property type="entry name" value="HTH_18"/>
    <property type="match status" value="1"/>
</dbReference>
<dbReference type="Gene3D" id="1.10.10.60">
    <property type="entry name" value="Homeodomain-like"/>
    <property type="match status" value="1"/>
</dbReference>
<protein>
    <recommendedName>
        <fullName evidence="5">HTH araC/xylS-type domain-containing protein</fullName>
    </recommendedName>
</protein>
<dbReference type="GO" id="GO:0043565">
    <property type="term" value="F:sequence-specific DNA binding"/>
    <property type="evidence" value="ECO:0007669"/>
    <property type="project" value="InterPro"/>
</dbReference>
<feature type="domain" description="HTH araC/xylS-type" evidence="5">
    <location>
        <begin position="283"/>
        <end position="386"/>
    </location>
</feature>
<keyword evidence="2" id="KW-0238">DNA-binding</keyword>
<dbReference type="PROSITE" id="PS00041">
    <property type="entry name" value="HTH_ARAC_FAMILY_1"/>
    <property type="match status" value="1"/>
</dbReference>
<dbReference type="Proteomes" id="UP000627292">
    <property type="component" value="Unassembled WGS sequence"/>
</dbReference>
<dbReference type="InterPro" id="IPR009057">
    <property type="entry name" value="Homeodomain-like_sf"/>
</dbReference>
<evidence type="ECO:0000256" key="3">
    <source>
        <dbReference type="ARBA" id="ARBA00023163"/>
    </source>
</evidence>
<keyword evidence="3" id="KW-0804">Transcription</keyword>
<feature type="transmembrane region" description="Helical" evidence="4">
    <location>
        <begin position="64"/>
        <end position="88"/>
    </location>
</feature>
<keyword evidence="1" id="KW-0805">Transcription regulation</keyword>
<keyword evidence="4" id="KW-0812">Transmembrane</keyword>
<keyword evidence="7" id="KW-1185">Reference proteome</keyword>
<dbReference type="AlphaFoldDB" id="A0A917J5N6"/>
<feature type="transmembrane region" description="Helical" evidence="4">
    <location>
        <begin position="138"/>
        <end position="158"/>
    </location>
</feature>
<dbReference type="InterPro" id="IPR018060">
    <property type="entry name" value="HTH_AraC"/>
</dbReference>
<evidence type="ECO:0000256" key="4">
    <source>
        <dbReference type="SAM" id="Phobius"/>
    </source>
</evidence>
<evidence type="ECO:0000313" key="7">
    <source>
        <dbReference type="Proteomes" id="UP000627292"/>
    </source>
</evidence>
<dbReference type="PANTHER" id="PTHR43280:SF29">
    <property type="entry name" value="ARAC-FAMILY TRANSCRIPTIONAL REGULATOR"/>
    <property type="match status" value="1"/>
</dbReference>
<dbReference type="PROSITE" id="PS01124">
    <property type="entry name" value="HTH_ARAC_FAMILY_2"/>
    <property type="match status" value="1"/>
</dbReference>
<dbReference type="PANTHER" id="PTHR43280">
    <property type="entry name" value="ARAC-FAMILY TRANSCRIPTIONAL REGULATOR"/>
    <property type="match status" value="1"/>
</dbReference>
<feature type="transmembrane region" description="Helical" evidence="4">
    <location>
        <begin position="185"/>
        <end position="207"/>
    </location>
</feature>
<evidence type="ECO:0000313" key="6">
    <source>
        <dbReference type="EMBL" id="GGH79476.1"/>
    </source>
</evidence>
<dbReference type="SMART" id="SM00342">
    <property type="entry name" value="HTH_ARAC"/>
    <property type="match status" value="1"/>
</dbReference>
<dbReference type="EMBL" id="BMIB01000005">
    <property type="protein sequence ID" value="GGH79476.1"/>
    <property type="molecule type" value="Genomic_DNA"/>
</dbReference>
<dbReference type="SUPFAM" id="SSF46689">
    <property type="entry name" value="Homeodomain-like"/>
    <property type="match status" value="1"/>
</dbReference>
<keyword evidence="4" id="KW-1133">Transmembrane helix</keyword>
<dbReference type="InterPro" id="IPR018062">
    <property type="entry name" value="HTH_AraC-typ_CS"/>
</dbReference>
<keyword evidence="4" id="KW-0472">Membrane</keyword>